<proteinExistence type="predicted"/>
<protein>
    <submittedName>
        <fullName evidence="1">Uncharacterized protein</fullName>
    </submittedName>
</protein>
<accession>A0A411ADB9</accession>
<dbReference type="AlphaFoldDB" id="A0A411ADB9"/>
<name>A0A411ADB9_9APIC</name>
<reference evidence="1" key="1">
    <citation type="submission" date="2018-09" db="EMBL/GenBank/DDBJ databases">
        <title>Comparative sequence analysis of Babesia apicoplast genomes of sheep originating from six regions.</title>
        <authorList>
            <person name="Wang X."/>
            <person name="Guan G."/>
        </authorList>
    </citation>
    <scope>NUCLEOTIDE SEQUENCE</scope>
    <source>
        <strain evidence="1">Tianzhu</strain>
    </source>
</reference>
<evidence type="ECO:0000313" key="1">
    <source>
        <dbReference type="EMBL" id="QAX27081.1"/>
    </source>
</evidence>
<organism evidence="1">
    <name type="scientific">Babesia motasi</name>
    <dbReference type="NCBI Taxonomy" id="237580"/>
    <lineage>
        <taxon>Eukaryota</taxon>
        <taxon>Sar</taxon>
        <taxon>Alveolata</taxon>
        <taxon>Apicomplexa</taxon>
        <taxon>Aconoidasida</taxon>
        <taxon>Piroplasmida</taxon>
        <taxon>Babesiidae</taxon>
        <taxon>Babesia</taxon>
    </lineage>
</organism>
<dbReference type="EMBL" id="MH992227">
    <property type="protein sequence ID" value="QAX27081.1"/>
    <property type="molecule type" value="Genomic_DNA"/>
</dbReference>
<sequence>MLFNKTKFKSIRLWNTTNTLNNKIYFNNTKTKIKFYTISNIYYNKIYKTIKIFSSFIHDYTITRFNIIKIKTILFNKQSKEYVVILKNLNLNNILHFFYK</sequence>